<dbReference type="Proteomes" id="UP000001449">
    <property type="component" value="Chromosome 18"/>
</dbReference>
<dbReference type="Gene3D" id="3.40.50.150">
    <property type="entry name" value="Vaccinia Virus protein VP39"/>
    <property type="match status" value="1"/>
</dbReference>
<organism evidence="3 4">
    <name type="scientific">Thalassiosira pseudonana</name>
    <name type="common">Marine diatom</name>
    <name type="synonym">Cyclotella nana</name>
    <dbReference type="NCBI Taxonomy" id="35128"/>
    <lineage>
        <taxon>Eukaryota</taxon>
        <taxon>Sar</taxon>
        <taxon>Stramenopiles</taxon>
        <taxon>Ochrophyta</taxon>
        <taxon>Bacillariophyta</taxon>
        <taxon>Coscinodiscophyceae</taxon>
        <taxon>Thalassiosirophycidae</taxon>
        <taxon>Thalassiosirales</taxon>
        <taxon>Thalassiosiraceae</taxon>
        <taxon>Thalassiosira</taxon>
    </lineage>
</organism>
<dbReference type="InterPro" id="IPR006342">
    <property type="entry name" value="FkbM_mtfrase"/>
</dbReference>
<keyword evidence="4" id="KW-1185">Reference proteome</keyword>
<feature type="domain" description="Methyltransferase FkbM" evidence="2">
    <location>
        <begin position="266"/>
        <end position="437"/>
    </location>
</feature>
<feature type="transmembrane region" description="Helical" evidence="1">
    <location>
        <begin position="12"/>
        <end position="33"/>
    </location>
</feature>
<dbReference type="GeneID" id="7450933"/>
<dbReference type="RefSeq" id="XP_002295368.1">
    <property type="nucleotide sequence ID" value="XM_002295332.1"/>
</dbReference>
<reference evidence="3 4" key="1">
    <citation type="journal article" date="2004" name="Science">
        <title>The genome of the diatom Thalassiosira pseudonana: ecology, evolution, and metabolism.</title>
        <authorList>
            <person name="Armbrust E.V."/>
            <person name="Berges J.A."/>
            <person name="Bowler C."/>
            <person name="Green B.R."/>
            <person name="Martinez D."/>
            <person name="Putnam N.H."/>
            <person name="Zhou S."/>
            <person name="Allen A.E."/>
            <person name="Apt K.E."/>
            <person name="Bechner M."/>
            <person name="Brzezinski M.A."/>
            <person name="Chaal B.K."/>
            <person name="Chiovitti A."/>
            <person name="Davis A.K."/>
            <person name="Demarest M.S."/>
            <person name="Detter J.C."/>
            <person name="Glavina T."/>
            <person name="Goodstein D."/>
            <person name="Hadi M.Z."/>
            <person name="Hellsten U."/>
            <person name="Hildebrand M."/>
            <person name="Jenkins B.D."/>
            <person name="Jurka J."/>
            <person name="Kapitonov V.V."/>
            <person name="Kroger N."/>
            <person name="Lau W.W."/>
            <person name="Lane T.W."/>
            <person name="Larimer F.W."/>
            <person name="Lippmeier J.C."/>
            <person name="Lucas S."/>
            <person name="Medina M."/>
            <person name="Montsant A."/>
            <person name="Obornik M."/>
            <person name="Parker M.S."/>
            <person name="Palenik B."/>
            <person name="Pazour G.J."/>
            <person name="Richardson P.M."/>
            <person name="Rynearson T.A."/>
            <person name="Saito M.A."/>
            <person name="Schwartz D.C."/>
            <person name="Thamatrakoln K."/>
            <person name="Valentin K."/>
            <person name="Vardi A."/>
            <person name="Wilkerson F.P."/>
            <person name="Rokhsar D.S."/>
        </authorList>
    </citation>
    <scope>NUCLEOTIDE SEQUENCE [LARGE SCALE GENOMIC DNA]</scope>
    <source>
        <strain evidence="3 4">CCMP1335</strain>
    </source>
</reference>
<keyword evidence="1" id="KW-0812">Transmembrane</keyword>
<dbReference type="eggNOG" id="ENOG502S9R7">
    <property type="taxonomic scope" value="Eukaryota"/>
</dbReference>
<name>B5YLI0_THAPS</name>
<dbReference type="PANTHER" id="PTHR34203:SF15">
    <property type="entry name" value="SLL1173 PROTEIN"/>
    <property type="match status" value="1"/>
</dbReference>
<proteinExistence type="predicted"/>
<evidence type="ECO:0000313" key="3">
    <source>
        <dbReference type="EMBL" id="ACI64085.1"/>
    </source>
</evidence>
<dbReference type="OMA" id="VMFEFNP"/>
<dbReference type="SUPFAM" id="SSF53335">
    <property type="entry name" value="S-adenosyl-L-methionine-dependent methyltransferases"/>
    <property type="match status" value="1"/>
</dbReference>
<reference evidence="3 4" key="2">
    <citation type="journal article" date="2008" name="Nature">
        <title>The Phaeodactylum genome reveals the evolutionary history of diatom genomes.</title>
        <authorList>
            <person name="Bowler C."/>
            <person name="Allen A.E."/>
            <person name="Badger J.H."/>
            <person name="Grimwood J."/>
            <person name="Jabbari K."/>
            <person name="Kuo A."/>
            <person name="Maheswari U."/>
            <person name="Martens C."/>
            <person name="Maumus F."/>
            <person name="Otillar R.P."/>
            <person name="Rayko E."/>
            <person name="Salamov A."/>
            <person name="Vandepoele K."/>
            <person name="Beszteri B."/>
            <person name="Gruber A."/>
            <person name="Heijde M."/>
            <person name="Katinka M."/>
            <person name="Mock T."/>
            <person name="Valentin K."/>
            <person name="Verret F."/>
            <person name="Berges J.A."/>
            <person name="Brownlee C."/>
            <person name="Cadoret J.P."/>
            <person name="Chiovitti A."/>
            <person name="Choi C.J."/>
            <person name="Coesel S."/>
            <person name="De Martino A."/>
            <person name="Detter J.C."/>
            <person name="Durkin C."/>
            <person name="Falciatore A."/>
            <person name="Fournet J."/>
            <person name="Haruta M."/>
            <person name="Huysman M.J."/>
            <person name="Jenkins B.D."/>
            <person name="Jiroutova K."/>
            <person name="Jorgensen R.E."/>
            <person name="Joubert Y."/>
            <person name="Kaplan A."/>
            <person name="Kroger N."/>
            <person name="Kroth P.G."/>
            <person name="La Roche J."/>
            <person name="Lindquist E."/>
            <person name="Lommer M."/>
            <person name="Martin-Jezequel V."/>
            <person name="Lopez P.J."/>
            <person name="Lucas S."/>
            <person name="Mangogna M."/>
            <person name="McGinnis K."/>
            <person name="Medlin L.K."/>
            <person name="Montsant A."/>
            <person name="Oudot-Le Secq M.P."/>
            <person name="Napoli C."/>
            <person name="Obornik M."/>
            <person name="Parker M.S."/>
            <person name="Petit J.L."/>
            <person name="Porcel B.M."/>
            <person name="Poulsen N."/>
            <person name="Robison M."/>
            <person name="Rychlewski L."/>
            <person name="Rynearson T.A."/>
            <person name="Schmutz J."/>
            <person name="Shapiro H."/>
            <person name="Siaut M."/>
            <person name="Stanley M."/>
            <person name="Sussman M.R."/>
            <person name="Taylor A.R."/>
            <person name="Vardi A."/>
            <person name="von Dassow P."/>
            <person name="Vyverman W."/>
            <person name="Willis A."/>
            <person name="Wyrwicz L.S."/>
            <person name="Rokhsar D.S."/>
            <person name="Weissenbach J."/>
            <person name="Armbrust E.V."/>
            <person name="Green B.R."/>
            <person name="Van de Peer Y."/>
            <person name="Grigoriev I.V."/>
        </authorList>
    </citation>
    <scope>NUCLEOTIDE SEQUENCE [LARGE SCALE GENOMIC DNA]</scope>
    <source>
        <strain evidence="3 4">CCMP1335</strain>
    </source>
</reference>
<dbReference type="Pfam" id="PF05050">
    <property type="entry name" value="Methyltransf_21"/>
    <property type="match status" value="1"/>
</dbReference>
<dbReference type="InParanoid" id="B5YLI0"/>
<dbReference type="InterPro" id="IPR029063">
    <property type="entry name" value="SAM-dependent_MTases_sf"/>
</dbReference>
<dbReference type="PANTHER" id="PTHR34203">
    <property type="entry name" value="METHYLTRANSFERASE, FKBM FAMILY PROTEIN"/>
    <property type="match status" value="1"/>
</dbReference>
<dbReference type="AlphaFoldDB" id="B5YLI0"/>
<gene>
    <name evidence="3" type="ORF">THAPS_10788</name>
</gene>
<dbReference type="InterPro" id="IPR052514">
    <property type="entry name" value="SAM-dependent_MTase"/>
</dbReference>
<dbReference type="GO" id="GO:0008171">
    <property type="term" value="F:O-methyltransferase activity"/>
    <property type="evidence" value="ECO:0000318"/>
    <property type="project" value="GO_Central"/>
</dbReference>
<evidence type="ECO:0000256" key="1">
    <source>
        <dbReference type="SAM" id="Phobius"/>
    </source>
</evidence>
<dbReference type="HOGENOM" id="CLU_042228_0_0_1"/>
<evidence type="ECO:0000259" key="2">
    <source>
        <dbReference type="Pfam" id="PF05050"/>
    </source>
</evidence>
<dbReference type="KEGG" id="tps:THAPS_10788"/>
<sequence length="501" mass="55018">MARISQRPKLSLWKYIFLVSLGFLVLFLVRLNYQLMVHLNRDAAVGSAAAAGSNAADMRRNEEAKVDPKALQKLSMLRKEVSTMKEKVSTMKGMLNDIKSNSNSAANTANLDLSHPNDHLSGHILPTGELERITCSPSTSKAQSDRMNKRFVEWWSHSACPDQAWMEGIHTIFDVANAISNKQVALDSSDGSKPFLVLDIGCNKGYTSADFLDALSPGTNMNPNSLVHAIRSIAKEDNTKYDRDGGVCNDSDKPLNEDRESVRGVEVHCFEPSPATYQMLTRAHAKLMPREDGGGGTAKWHIHNVGLHEVNGQMAWHNACASAVGDELCTIVPEGTEDAITVPVVTVDKFLEDTYQSTSASTLPLVHMLKIDAEGLDPAVLTGSTQLLTQNRAVMVMFEFNPGLSEKENPHGMWGKNGNPHKDLLEVTSWLDTLGYDCYLDTRVPKGKEVGKVPDAPALYRITGDCLVEEPRVRGWANVVCASRKFGSVAWGLRRLATMVE</sequence>
<protein>
    <recommendedName>
        <fullName evidence="2">Methyltransferase FkbM domain-containing protein</fullName>
    </recommendedName>
</protein>
<dbReference type="PaxDb" id="35128-Thaps10788"/>
<keyword evidence="1" id="KW-0472">Membrane</keyword>
<evidence type="ECO:0000313" key="4">
    <source>
        <dbReference type="Proteomes" id="UP000001449"/>
    </source>
</evidence>
<keyword evidence="1" id="KW-1133">Transmembrane helix</keyword>
<dbReference type="EMBL" id="CP001159">
    <property type="protein sequence ID" value="ACI64085.1"/>
    <property type="molecule type" value="Genomic_DNA"/>
</dbReference>
<accession>B5YLI0</accession>